<dbReference type="Gene3D" id="2.30.29.30">
    <property type="entry name" value="Pleckstrin-homology domain (PH domain)/Phosphotyrosine-binding domain (PTB)"/>
    <property type="match status" value="1"/>
</dbReference>
<feature type="compositionally biased region" description="Pro residues" evidence="1">
    <location>
        <begin position="243"/>
        <end position="261"/>
    </location>
</feature>
<feature type="compositionally biased region" description="Low complexity" evidence="1">
    <location>
        <begin position="275"/>
        <end position="295"/>
    </location>
</feature>
<dbReference type="EMBL" id="LR791803">
    <property type="protein sequence ID" value="CAB3267665.1"/>
    <property type="molecule type" value="mRNA"/>
</dbReference>
<dbReference type="PANTHER" id="PTHR15871">
    <property type="entry name" value="PH DOMAIN-CONTAINING PROTEIN"/>
    <property type="match status" value="1"/>
</dbReference>
<feature type="region of interest" description="Disordered" evidence="1">
    <location>
        <begin position="142"/>
        <end position="401"/>
    </location>
</feature>
<dbReference type="SUPFAM" id="SSF50729">
    <property type="entry name" value="PH domain-like"/>
    <property type="match status" value="1"/>
</dbReference>
<proteinExistence type="evidence at transcript level"/>
<dbReference type="PANTHER" id="PTHR15871:SF5">
    <property type="entry name" value="PX DOMAIN-CONTAINING PROTEIN"/>
    <property type="match status" value="1"/>
</dbReference>
<name>A0A6F9DXS0_9ASCI</name>
<dbReference type="PROSITE" id="PS50003">
    <property type="entry name" value="PH_DOMAIN"/>
    <property type="match status" value="1"/>
</dbReference>
<feature type="domain" description="PH" evidence="2">
    <location>
        <begin position="15"/>
        <end position="131"/>
    </location>
</feature>
<feature type="compositionally biased region" description="Basic and acidic residues" evidence="1">
    <location>
        <begin position="226"/>
        <end position="236"/>
    </location>
</feature>
<feature type="compositionally biased region" description="Low complexity" evidence="1">
    <location>
        <begin position="304"/>
        <end position="315"/>
    </location>
</feature>
<feature type="compositionally biased region" description="Basic residues" evidence="1">
    <location>
        <begin position="146"/>
        <end position="162"/>
    </location>
</feature>
<sequence length="401" mass="44913">MDTKANGKAPAEQSTDNTAGWLFRFIQEGWLRKRWRKRWCILSKGKLYFYEFETRDVTEKNCGQLDLTLYQKCVKASKKDAKKSPHTFILEVEKKDDKAQKAKVKVQREVLYANSDAELELWYNKLNDSISYLAMGTGPDLEHVTKTRAKPPGARRRPPTRQHLRDRATICEISLDLGEEEEKKKEPTKRGHVPTSAIKPPPPGSRKDKTISIAPLKILTPDDTSEENKPEENNKENDEDELPSPPPLPQEEQKLPPPPPSKALKPALIIHTESPPDSVNSSRSNSPAPSRGSSVGSKASRTATPKSLPSSFKSTSSEKDTRTELLKANARLAVLSSSDEEGKPLGRQMKAQSLNILDNFDEDDLPPPPDLPKARSSLNMDKKGKRGKKKNKKRPKSTWAA</sequence>
<dbReference type="CDD" id="cd00821">
    <property type="entry name" value="PH"/>
    <property type="match status" value="1"/>
</dbReference>
<organism evidence="3">
    <name type="scientific">Phallusia mammillata</name>
    <dbReference type="NCBI Taxonomy" id="59560"/>
    <lineage>
        <taxon>Eukaryota</taxon>
        <taxon>Metazoa</taxon>
        <taxon>Chordata</taxon>
        <taxon>Tunicata</taxon>
        <taxon>Ascidiacea</taxon>
        <taxon>Phlebobranchia</taxon>
        <taxon>Ascidiidae</taxon>
        <taxon>Phallusia</taxon>
    </lineage>
</organism>
<dbReference type="InterPro" id="IPR001849">
    <property type="entry name" value="PH_domain"/>
</dbReference>
<dbReference type="InterPro" id="IPR043448">
    <property type="entry name" value="PKHO1/2"/>
</dbReference>
<dbReference type="InterPro" id="IPR011993">
    <property type="entry name" value="PH-like_dom_sf"/>
</dbReference>
<evidence type="ECO:0000313" key="3">
    <source>
        <dbReference type="EMBL" id="CAB3267665.1"/>
    </source>
</evidence>
<dbReference type="SMART" id="SM00233">
    <property type="entry name" value="PH"/>
    <property type="match status" value="1"/>
</dbReference>
<dbReference type="Pfam" id="PF00169">
    <property type="entry name" value="PH"/>
    <property type="match status" value="1"/>
</dbReference>
<dbReference type="AlphaFoldDB" id="A0A6F9DXS0"/>
<reference evidence="3" key="1">
    <citation type="submission" date="2020-04" db="EMBL/GenBank/DDBJ databases">
        <authorList>
            <person name="Neveu A P."/>
        </authorList>
    </citation>
    <scope>NUCLEOTIDE SEQUENCE</scope>
    <source>
        <tissue evidence="3">Whole embryo</tissue>
    </source>
</reference>
<evidence type="ECO:0000259" key="2">
    <source>
        <dbReference type="PROSITE" id="PS50003"/>
    </source>
</evidence>
<feature type="compositionally biased region" description="Basic residues" evidence="1">
    <location>
        <begin position="383"/>
        <end position="401"/>
    </location>
</feature>
<evidence type="ECO:0000256" key="1">
    <source>
        <dbReference type="SAM" id="MobiDB-lite"/>
    </source>
</evidence>
<protein>
    <submittedName>
        <fullName evidence="3">Wiskott-Aldrich syndrome protein family member 2</fullName>
    </submittedName>
</protein>
<gene>
    <name evidence="3" type="primary">Wasf2</name>
</gene>
<feature type="compositionally biased region" description="Basic and acidic residues" evidence="1">
    <location>
        <begin position="316"/>
        <end position="325"/>
    </location>
</feature>
<accession>A0A6F9DXS0</accession>